<dbReference type="Pfam" id="PF01558">
    <property type="entry name" value="POR"/>
    <property type="match status" value="1"/>
</dbReference>
<dbReference type="PATRIC" id="fig|2754.20.peg.340"/>
<dbReference type="InterPro" id="IPR002869">
    <property type="entry name" value="Pyrv_flavodox_OxRed_cen"/>
</dbReference>
<evidence type="ECO:0000259" key="2">
    <source>
        <dbReference type="Pfam" id="PF01558"/>
    </source>
</evidence>
<dbReference type="InterPro" id="IPR011894">
    <property type="entry name" value="PorC_KorC"/>
</dbReference>
<dbReference type="GO" id="GO:0016625">
    <property type="term" value="F:oxidoreductase activity, acting on the aldehyde or oxo group of donors, iron-sulfur protein as acceptor"/>
    <property type="evidence" value="ECO:0007669"/>
    <property type="project" value="InterPro"/>
</dbReference>
<comment type="caution">
    <text evidence="3">The sequence shown here is derived from an EMBL/GenBank/DDBJ whole genome shotgun (WGS) entry which is preliminary data.</text>
</comment>
<feature type="domain" description="Pyruvate/ketoisovalerate oxidoreductase catalytic" evidence="2">
    <location>
        <begin position="13"/>
        <end position="184"/>
    </location>
</feature>
<evidence type="ECO:0000313" key="3">
    <source>
        <dbReference type="EMBL" id="KEJ93549.1"/>
    </source>
</evidence>
<dbReference type="InterPro" id="IPR019752">
    <property type="entry name" value="Pyrv/ketoisovalerate_OxRed_cat"/>
</dbReference>
<keyword evidence="3" id="KW-0670">Pyruvate</keyword>
<dbReference type="InterPro" id="IPR051626">
    <property type="entry name" value="Oxidoreductase_gamma_subunit"/>
</dbReference>
<keyword evidence="1" id="KW-0560">Oxidoreductase</keyword>
<dbReference type="SUPFAM" id="SSF53323">
    <property type="entry name" value="Pyruvate-ferredoxin oxidoreductase, PFOR, domain III"/>
    <property type="match status" value="1"/>
</dbReference>
<sequence length="190" mass="20700">MNKTVEVRWHGRGGQGAKSASAVLAEVLFEEGKYVQAFPEYGAERQGAPIRAYNRVSDAPIRRRCGVQNPNIVVVVDPTMVESANPTEGSAEDALYIVNSGENAKKLRSRLGVTSKARVLVVNATKITLEELGQNRPNAPILGALSNVFTEVPVEAFVNHFTNKMKTLPAKTLEANRRAILRGRDEAVFA</sequence>
<name>A0A073IUW4_9BACT</name>
<dbReference type="NCBIfam" id="TIGR02175">
    <property type="entry name" value="PorC_KorC"/>
    <property type="match status" value="1"/>
</dbReference>
<dbReference type="PANTHER" id="PTHR43366:SF1">
    <property type="entry name" value="PYRUVATE SYNTHASE SUBUNIT PORC"/>
    <property type="match status" value="1"/>
</dbReference>
<organism evidence="3 4">
    <name type="scientific">Synergistes jonesii</name>
    <dbReference type="NCBI Taxonomy" id="2754"/>
    <lineage>
        <taxon>Bacteria</taxon>
        <taxon>Thermotogati</taxon>
        <taxon>Synergistota</taxon>
        <taxon>Synergistia</taxon>
        <taxon>Synergistales</taxon>
        <taxon>Synergistaceae</taxon>
        <taxon>Synergistes</taxon>
    </lineage>
</organism>
<protein>
    <submittedName>
        <fullName evidence="3">Pyruvate synthase</fullName>
    </submittedName>
</protein>
<keyword evidence="4" id="KW-1185">Reference proteome</keyword>
<dbReference type="EMBL" id="JMKI01000002">
    <property type="protein sequence ID" value="KEJ93549.1"/>
    <property type="molecule type" value="Genomic_DNA"/>
</dbReference>
<reference evidence="3 4" key="1">
    <citation type="submission" date="2014-04" db="EMBL/GenBank/DDBJ databases">
        <title>Draft Genome Sequence of Synergistes jonesii.</title>
        <authorList>
            <person name="Coil D.A."/>
            <person name="Eisen J.A."/>
            <person name="Holland-Moritz H.E."/>
        </authorList>
    </citation>
    <scope>NUCLEOTIDE SEQUENCE [LARGE SCALE GENOMIC DNA]</scope>
    <source>
        <strain evidence="3 4">78-1</strain>
    </source>
</reference>
<dbReference type="GeneID" id="90982439"/>
<evidence type="ECO:0000313" key="4">
    <source>
        <dbReference type="Proteomes" id="UP000027665"/>
    </source>
</evidence>
<dbReference type="Proteomes" id="UP000027665">
    <property type="component" value="Unassembled WGS sequence"/>
</dbReference>
<dbReference type="eggNOG" id="COG1014">
    <property type="taxonomic scope" value="Bacteria"/>
</dbReference>
<dbReference type="PANTHER" id="PTHR43366">
    <property type="entry name" value="PYRUVATE SYNTHASE SUBUNIT PORC"/>
    <property type="match status" value="1"/>
</dbReference>
<dbReference type="RefSeq" id="WP_037974039.1">
    <property type="nucleotide sequence ID" value="NZ_JAXDSK010000018.1"/>
</dbReference>
<gene>
    <name evidence="3" type="ORF">EH55_01890</name>
</gene>
<accession>A0A073IUW4</accession>
<dbReference type="OrthoDB" id="9794954at2"/>
<dbReference type="AlphaFoldDB" id="A0A073IUW4"/>
<proteinExistence type="predicted"/>
<evidence type="ECO:0000256" key="1">
    <source>
        <dbReference type="ARBA" id="ARBA00023002"/>
    </source>
</evidence>
<dbReference type="Gene3D" id="3.40.920.10">
    <property type="entry name" value="Pyruvate-ferredoxin oxidoreductase, PFOR, domain III"/>
    <property type="match status" value="1"/>
</dbReference>
<dbReference type="STRING" id="2754.EH55_01890"/>